<sequence>MQFLIAGIIGLMSFIGSLFTRSVSVALEYSAKRLVIIASVVALMATFVAAFYFAIKQTIDSIALVSPPQLSIAASLCVPDNLPMIISLQLTARLLRFAYEWNVKVLQWRL</sequence>
<dbReference type="EMBL" id="NHNI01000001">
    <property type="protein sequence ID" value="OZY85492.1"/>
    <property type="molecule type" value="Genomic_DNA"/>
</dbReference>
<keyword evidence="4 6" id="KW-1133">Transmembrane helix</keyword>
<dbReference type="GO" id="GO:0033644">
    <property type="term" value="C:host cell membrane"/>
    <property type="evidence" value="ECO:0007669"/>
    <property type="project" value="UniProtKB-SubCell"/>
</dbReference>
<keyword evidence="2 6" id="KW-0812">Transmembrane</keyword>
<keyword evidence="5 6" id="KW-0472">Membrane</keyword>
<dbReference type="AlphaFoldDB" id="A0A266Q6M2"/>
<organism evidence="9 11">
    <name type="scientific">Cellvibrio mixtus</name>
    <dbReference type="NCBI Taxonomy" id="39650"/>
    <lineage>
        <taxon>Bacteria</taxon>
        <taxon>Pseudomonadati</taxon>
        <taxon>Pseudomonadota</taxon>
        <taxon>Gammaproteobacteria</taxon>
        <taxon>Cellvibrionales</taxon>
        <taxon>Cellvibrionaceae</taxon>
        <taxon>Cellvibrio</taxon>
    </lineage>
</organism>
<name>A0A266Q6M2_9GAMM</name>
<evidence type="ECO:0000256" key="1">
    <source>
        <dbReference type="ARBA" id="ARBA00004551"/>
    </source>
</evidence>
<dbReference type="Pfam" id="PF17537">
    <property type="entry name" value="DUF5455"/>
    <property type="match status" value="1"/>
</dbReference>
<feature type="transmembrane region" description="Helical" evidence="6">
    <location>
        <begin position="36"/>
        <end position="55"/>
    </location>
</feature>
<protein>
    <submittedName>
        <fullName evidence="9">Uncharacterized protein</fullName>
    </submittedName>
</protein>
<evidence type="ECO:0000313" key="10">
    <source>
        <dbReference type="EMBL" id="OZY85503.1"/>
    </source>
</evidence>
<dbReference type="EMBL" id="NHNI01000001">
    <property type="protein sequence ID" value="OZY85481.1"/>
    <property type="molecule type" value="Genomic_DNA"/>
</dbReference>
<evidence type="ECO:0000256" key="2">
    <source>
        <dbReference type="ARBA" id="ARBA00022692"/>
    </source>
</evidence>
<comment type="subcellular location">
    <subcellularLocation>
        <location evidence="1">Host membrane</location>
    </subcellularLocation>
</comment>
<evidence type="ECO:0000313" key="9">
    <source>
        <dbReference type="EMBL" id="OZY85492.1"/>
    </source>
</evidence>
<gene>
    <name evidence="8" type="ORF">CBP51_00050</name>
    <name evidence="9" type="ORF">CBP51_00105</name>
    <name evidence="10" type="ORF">CBP51_00160</name>
    <name evidence="7" type="ORF">CBP51_20415</name>
</gene>
<dbReference type="InterPro" id="IPR035210">
    <property type="entry name" value="DUF5455"/>
</dbReference>
<dbReference type="EMBL" id="NHNI01000005">
    <property type="protein sequence ID" value="OZY83153.1"/>
    <property type="molecule type" value="Genomic_DNA"/>
</dbReference>
<comment type="caution">
    <text evidence="9">The sequence shown here is derived from an EMBL/GenBank/DDBJ whole genome shotgun (WGS) entry which is preliminary data.</text>
</comment>
<dbReference type="Proteomes" id="UP000216101">
    <property type="component" value="Unassembled WGS sequence"/>
</dbReference>
<evidence type="ECO:0000256" key="6">
    <source>
        <dbReference type="SAM" id="Phobius"/>
    </source>
</evidence>
<evidence type="ECO:0000313" key="11">
    <source>
        <dbReference type="Proteomes" id="UP000216101"/>
    </source>
</evidence>
<evidence type="ECO:0000313" key="8">
    <source>
        <dbReference type="EMBL" id="OZY85481.1"/>
    </source>
</evidence>
<keyword evidence="3" id="KW-1043">Host membrane</keyword>
<evidence type="ECO:0000256" key="3">
    <source>
        <dbReference type="ARBA" id="ARBA00022870"/>
    </source>
</evidence>
<reference evidence="11" key="2">
    <citation type="submission" date="2017-05" db="EMBL/GenBank/DDBJ databases">
        <authorList>
            <person name="Barney B.M."/>
        </authorList>
    </citation>
    <scope>NUCLEOTIDE SEQUENCE [LARGE SCALE GENOMIC DNA]</scope>
    <source>
        <strain evidence="11">PSBB022</strain>
    </source>
</reference>
<reference evidence="9" key="1">
    <citation type="submission" date="2017-05" db="EMBL/GenBank/DDBJ databases">
        <authorList>
            <person name="Song R."/>
            <person name="Chenine A.L."/>
            <person name="Ruprecht R.M."/>
        </authorList>
    </citation>
    <scope>NUCLEOTIDE SEQUENCE [LARGE SCALE GENOMIC DNA]</scope>
    <source>
        <strain evidence="9">PSBB022</strain>
    </source>
</reference>
<evidence type="ECO:0000256" key="5">
    <source>
        <dbReference type="ARBA" id="ARBA00023136"/>
    </source>
</evidence>
<keyword evidence="11" id="KW-1185">Reference proteome</keyword>
<evidence type="ECO:0000313" key="7">
    <source>
        <dbReference type="EMBL" id="OZY83153.1"/>
    </source>
</evidence>
<dbReference type="RefSeq" id="WP_094983391.1">
    <property type="nucleotide sequence ID" value="NZ_NHNI01000001.1"/>
</dbReference>
<proteinExistence type="predicted"/>
<evidence type="ECO:0000256" key="4">
    <source>
        <dbReference type="ARBA" id="ARBA00022989"/>
    </source>
</evidence>
<accession>A0A266Q6M2</accession>
<dbReference type="EMBL" id="NHNI01000001">
    <property type="protein sequence ID" value="OZY85503.1"/>
    <property type="molecule type" value="Genomic_DNA"/>
</dbReference>